<gene>
    <name evidence="1" type="ORF">FCL54_13830</name>
</gene>
<keyword evidence="2" id="KW-1185">Reference proteome</keyword>
<dbReference type="Proteomes" id="UP000308230">
    <property type="component" value="Unassembled WGS sequence"/>
</dbReference>
<organism evidence="1 2">
    <name type="scientific">Exobacillus caeni</name>
    <dbReference type="NCBI Taxonomy" id="2574798"/>
    <lineage>
        <taxon>Bacteria</taxon>
        <taxon>Bacillati</taxon>
        <taxon>Bacillota</taxon>
        <taxon>Bacilli</taxon>
        <taxon>Bacillales</taxon>
        <taxon>Guptibacillaceae</taxon>
        <taxon>Exobacillus</taxon>
    </lineage>
</organism>
<dbReference type="OrthoDB" id="4304at2"/>
<evidence type="ECO:0000313" key="1">
    <source>
        <dbReference type="EMBL" id="TLS36729.1"/>
    </source>
</evidence>
<evidence type="ECO:0000313" key="2">
    <source>
        <dbReference type="Proteomes" id="UP000308230"/>
    </source>
</evidence>
<accession>A0A5R9F2H5</accession>
<dbReference type="EMBL" id="SWLG01000009">
    <property type="protein sequence ID" value="TLS36729.1"/>
    <property type="molecule type" value="Genomic_DNA"/>
</dbReference>
<dbReference type="AlphaFoldDB" id="A0A5R9F2H5"/>
<comment type="caution">
    <text evidence="1">The sequence shown here is derived from an EMBL/GenBank/DDBJ whole genome shotgun (WGS) entry which is preliminary data.</text>
</comment>
<dbReference type="Pfam" id="PF08905">
    <property type="entry name" value="DUF1850"/>
    <property type="match status" value="1"/>
</dbReference>
<reference evidence="1 2" key="1">
    <citation type="submission" date="2019-04" db="EMBL/GenBank/DDBJ databases">
        <title>Bacillus caeni sp. nov., a bacterium isolated from mangrove sediment.</title>
        <authorList>
            <person name="Huang H."/>
            <person name="Mo K."/>
            <person name="Hu Y."/>
        </authorList>
    </citation>
    <scope>NUCLEOTIDE SEQUENCE [LARGE SCALE GENOMIC DNA]</scope>
    <source>
        <strain evidence="1 2">HB172195</strain>
    </source>
</reference>
<protein>
    <submittedName>
        <fullName evidence="1">DUF1850 domain-containing protein</fullName>
    </submittedName>
</protein>
<dbReference type="InterPro" id="IPR015001">
    <property type="entry name" value="DUF1850"/>
</dbReference>
<sequence>MRHPSKLLSKKNFVVLLLLLVLVITLFVPIRSVVAVEFENTGKLVAYYPASSPQKFAIRYTHSVHKTPVLESYRLAKNNDIVQYELTYENFAIGMPSNAEEGERFVQRDGKYIIENMDRAFPFIDVRVGQVVANHTLIIEGKEVPFHTFTKPGSWVRLKAKKISLWQAWKGVNILDR</sequence>
<dbReference type="RefSeq" id="WP_138127461.1">
    <property type="nucleotide sequence ID" value="NZ_SWLG01000009.1"/>
</dbReference>
<proteinExistence type="predicted"/>
<name>A0A5R9F2H5_9BACL</name>